<gene>
    <name evidence="2" type="ORF">H1R20_g4552</name>
</gene>
<dbReference type="Gene3D" id="3.60.130.30">
    <property type="match status" value="1"/>
</dbReference>
<feature type="non-terminal residue" evidence="2">
    <location>
        <position position="452"/>
    </location>
</feature>
<dbReference type="EMBL" id="JANBPK010000770">
    <property type="protein sequence ID" value="KAJ2932560.1"/>
    <property type="molecule type" value="Genomic_DNA"/>
</dbReference>
<dbReference type="OrthoDB" id="3020801at2759"/>
<accession>A0A9W8JKL8</accession>
<comment type="caution">
    <text evidence="2">The sequence shown here is derived from an EMBL/GenBank/DDBJ whole genome shotgun (WGS) entry which is preliminary data.</text>
</comment>
<evidence type="ECO:0000256" key="1">
    <source>
        <dbReference type="SAM" id="MobiDB-lite"/>
    </source>
</evidence>
<name>A0A9W8JKL8_9AGAR</name>
<feature type="region of interest" description="Disordered" evidence="1">
    <location>
        <begin position="28"/>
        <end position="76"/>
    </location>
</feature>
<evidence type="ECO:0000313" key="3">
    <source>
        <dbReference type="Proteomes" id="UP001140091"/>
    </source>
</evidence>
<feature type="compositionally biased region" description="Low complexity" evidence="1">
    <location>
        <begin position="44"/>
        <end position="54"/>
    </location>
</feature>
<dbReference type="AlphaFoldDB" id="A0A9W8JKL8"/>
<keyword evidence="3" id="KW-1185">Reference proteome</keyword>
<sequence length="452" mass="49334">MTRIFVVPATDFDLPEALRQATALNCEDTDEDAEGAEHDSGCCESESPEAPAESGHAGPARNEALPDAAQSAKNRRRAATRLRKKALQGRQVRAQAALKHMPDHPLLTTKVEYVQLPAASCGYQAVNERKGCSGRRYTVEELRREGFTEIKWDGVASQVVVEGKTGKIMVVMAGQPDDPTYKACQLRATNKILAVGEAAEFTAEELDHKRASNSAALNHGVFHGVGTSGPVNLSNGRRTQLLKDLVKDPDVCRMASFADEVYEEVKAKLGQLYDHDPSLSPPFECCVLPCAAFNFGPQVCCKGHRDPSNLPHSWCAITALGQFNSEQGGHLVIEELRIFIQFPPGATILIPSALLTHGNTPVGQGEVRLSFTVFCPGGLLRWVDNGFQTQDGLRKRVSKREFKERMGLKEVRWQEGMAKICTLQQLVEKYTPKKEDAGNVNLGAPGFTGEAP</sequence>
<reference evidence="2" key="1">
    <citation type="submission" date="2022-06" db="EMBL/GenBank/DDBJ databases">
        <title>Genome Sequence of Candolleomyces eurysporus.</title>
        <authorList>
            <person name="Buettner E."/>
        </authorList>
    </citation>
    <scope>NUCLEOTIDE SEQUENCE</scope>
    <source>
        <strain evidence="2">VTCC 930004</strain>
    </source>
</reference>
<proteinExistence type="predicted"/>
<evidence type="ECO:0000313" key="2">
    <source>
        <dbReference type="EMBL" id="KAJ2932560.1"/>
    </source>
</evidence>
<protein>
    <submittedName>
        <fullName evidence="2">Uncharacterized protein</fullName>
    </submittedName>
</protein>
<dbReference type="Proteomes" id="UP001140091">
    <property type="component" value="Unassembled WGS sequence"/>
</dbReference>
<organism evidence="2 3">
    <name type="scientific">Candolleomyces eurysporus</name>
    <dbReference type="NCBI Taxonomy" id="2828524"/>
    <lineage>
        <taxon>Eukaryota</taxon>
        <taxon>Fungi</taxon>
        <taxon>Dikarya</taxon>
        <taxon>Basidiomycota</taxon>
        <taxon>Agaricomycotina</taxon>
        <taxon>Agaricomycetes</taxon>
        <taxon>Agaricomycetidae</taxon>
        <taxon>Agaricales</taxon>
        <taxon>Agaricineae</taxon>
        <taxon>Psathyrellaceae</taxon>
        <taxon>Candolleomyces</taxon>
    </lineage>
</organism>